<reference evidence="9 10" key="1">
    <citation type="submission" date="2019-08" db="EMBL/GenBank/DDBJ databases">
        <authorList>
            <person name="Lei W."/>
        </authorList>
    </citation>
    <scope>NUCLEOTIDE SEQUENCE [LARGE SCALE GENOMIC DNA]</scope>
    <source>
        <strain evidence="9 10">CCUG 58627</strain>
    </source>
</reference>
<accession>A0A5C5UGI9</accession>
<feature type="transmembrane region" description="Helical" evidence="8">
    <location>
        <begin position="14"/>
        <end position="35"/>
    </location>
</feature>
<evidence type="ECO:0000256" key="2">
    <source>
        <dbReference type="ARBA" id="ARBA00007935"/>
    </source>
</evidence>
<dbReference type="GO" id="GO:0005886">
    <property type="term" value="C:plasma membrane"/>
    <property type="evidence" value="ECO:0007669"/>
    <property type="project" value="UniProtKB-SubCell"/>
</dbReference>
<sequence>MGSLAQAAARRRTLITWFLIVLALAASALFVLYDLPRAWQFVIERRIITVVGLSVVGIAIGASTVAFQTITANKILTPSLMGFDAMFVLIQTVIVFVFGTVLFNSADSLVLFAINSCLMLGLSLLLFGVVFAGGRMSLDLLLLVGIVVGVLFRSLSSLLARMIDPGEYQVLQDRFFATFSFIDVRLLILSAILIIAVVAAIWARRRTLDVILLGREPAISLGVNYRREVILILVACSLLVSASTALVGPVTFFGLIVANLAYVLVRTDRHAWTIPAASALGMLSLVAGQWILGKVFAFNTSLSVIIEFLGGLLFLYLLLSKKGMSR</sequence>
<dbReference type="PANTHER" id="PTHR30472:SF19">
    <property type="entry name" value="PETROBACTIN IMPORT SYSTEM PERMEASE PROTEIN YCLO"/>
    <property type="match status" value="1"/>
</dbReference>
<feature type="transmembrane region" description="Helical" evidence="8">
    <location>
        <begin position="47"/>
        <end position="67"/>
    </location>
</feature>
<dbReference type="GO" id="GO:0022857">
    <property type="term" value="F:transmembrane transporter activity"/>
    <property type="evidence" value="ECO:0007669"/>
    <property type="project" value="InterPro"/>
</dbReference>
<dbReference type="InterPro" id="IPR037294">
    <property type="entry name" value="ABC_BtuC-like"/>
</dbReference>
<dbReference type="Pfam" id="PF01032">
    <property type="entry name" value="FecCD"/>
    <property type="match status" value="1"/>
</dbReference>
<feature type="transmembrane region" description="Helical" evidence="8">
    <location>
        <begin position="109"/>
        <end position="133"/>
    </location>
</feature>
<dbReference type="OrthoDB" id="9796260at2"/>
<evidence type="ECO:0000256" key="3">
    <source>
        <dbReference type="ARBA" id="ARBA00022448"/>
    </source>
</evidence>
<dbReference type="RefSeq" id="WP_146324571.1">
    <property type="nucleotide sequence ID" value="NZ_BAABLR010000020.1"/>
</dbReference>
<evidence type="ECO:0000256" key="8">
    <source>
        <dbReference type="SAM" id="Phobius"/>
    </source>
</evidence>
<feature type="transmembrane region" description="Helical" evidence="8">
    <location>
        <begin position="298"/>
        <end position="319"/>
    </location>
</feature>
<feature type="transmembrane region" description="Helical" evidence="8">
    <location>
        <begin position="79"/>
        <end position="103"/>
    </location>
</feature>
<dbReference type="EMBL" id="VOHM01000015">
    <property type="protein sequence ID" value="TWT24580.1"/>
    <property type="molecule type" value="Genomic_DNA"/>
</dbReference>
<proteinExistence type="inferred from homology"/>
<feature type="transmembrane region" description="Helical" evidence="8">
    <location>
        <begin position="140"/>
        <end position="163"/>
    </location>
</feature>
<feature type="transmembrane region" description="Helical" evidence="8">
    <location>
        <begin position="272"/>
        <end position="292"/>
    </location>
</feature>
<feature type="transmembrane region" description="Helical" evidence="8">
    <location>
        <begin position="246"/>
        <end position="265"/>
    </location>
</feature>
<keyword evidence="4" id="KW-1003">Cell membrane</keyword>
<comment type="subcellular location">
    <subcellularLocation>
        <location evidence="1">Cell membrane</location>
        <topology evidence="1">Multi-pass membrane protein</topology>
    </subcellularLocation>
</comment>
<evidence type="ECO:0000313" key="9">
    <source>
        <dbReference type="EMBL" id="TWT24580.1"/>
    </source>
</evidence>
<evidence type="ECO:0000313" key="10">
    <source>
        <dbReference type="Proteomes" id="UP000320791"/>
    </source>
</evidence>
<evidence type="ECO:0000256" key="4">
    <source>
        <dbReference type="ARBA" id="ARBA00022475"/>
    </source>
</evidence>
<name>A0A5C5UGI9_9CORY</name>
<comment type="caution">
    <text evidence="9">The sequence shown here is derived from an EMBL/GenBank/DDBJ whole genome shotgun (WGS) entry which is preliminary data.</text>
</comment>
<organism evidence="9 10">
    <name type="scientific">Corynebacterium canis</name>
    <dbReference type="NCBI Taxonomy" id="679663"/>
    <lineage>
        <taxon>Bacteria</taxon>
        <taxon>Bacillati</taxon>
        <taxon>Actinomycetota</taxon>
        <taxon>Actinomycetes</taxon>
        <taxon>Mycobacteriales</taxon>
        <taxon>Corynebacteriaceae</taxon>
        <taxon>Corynebacterium</taxon>
    </lineage>
</organism>
<comment type="similarity">
    <text evidence="2">Belongs to the binding-protein-dependent transport system permease family. FecCD subfamily.</text>
</comment>
<gene>
    <name evidence="9" type="ORF">FRX94_07840</name>
</gene>
<dbReference type="GO" id="GO:0033214">
    <property type="term" value="P:siderophore-iron import into cell"/>
    <property type="evidence" value="ECO:0007669"/>
    <property type="project" value="TreeGrafter"/>
</dbReference>
<dbReference type="AlphaFoldDB" id="A0A5C5UGI9"/>
<feature type="transmembrane region" description="Helical" evidence="8">
    <location>
        <begin position="175"/>
        <end position="203"/>
    </location>
</feature>
<evidence type="ECO:0000256" key="6">
    <source>
        <dbReference type="ARBA" id="ARBA00022989"/>
    </source>
</evidence>
<keyword evidence="5 8" id="KW-0812">Transmembrane</keyword>
<dbReference type="Proteomes" id="UP000320791">
    <property type="component" value="Unassembled WGS sequence"/>
</dbReference>
<keyword evidence="7 8" id="KW-0472">Membrane</keyword>
<protein>
    <submittedName>
        <fullName evidence="9">Iron chelate uptake ABC transporter family permease subunit</fullName>
    </submittedName>
</protein>
<keyword evidence="6 8" id="KW-1133">Transmembrane helix</keyword>
<dbReference type="Gene3D" id="1.10.3470.10">
    <property type="entry name" value="ABC transporter involved in vitamin B12 uptake, BtuC"/>
    <property type="match status" value="1"/>
</dbReference>
<dbReference type="InterPro" id="IPR000522">
    <property type="entry name" value="ABC_transptr_permease_BtuC"/>
</dbReference>
<keyword evidence="10" id="KW-1185">Reference proteome</keyword>
<keyword evidence="3" id="KW-0813">Transport</keyword>
<evidence type="ECO:0000256" key="7">
    <source>
        <dbReference type="ARBA" id="ARBA00023136"/>
    </source>
</evidence>
<dbReference type="PANTHER" id="PTHR30472">
    <property type="entry name" value="FERRIC ENTEROBACTIN TRANSPORT SYSTEM PERMEASE PROTEIN"/>
    <property type="match status" value="1"/>
</dbReference>
<evidence type="ECO:0000256" key="1">
    <source>
        <dbReference type="ARBA" id="ARBA00004651"/>
    </source>
</evidence>
<evidence type="ECO:0000256" key="5">
    <source>
        <dbReference type="ARBA" id="ARBA00022692"/>
    </source>
</evidence>
<dbReference type="SUPFAM" id="SSF81345">
    <property type="entry name" value="ABC transporter involved in vitamin B12 uptake, BtuC"/>
    <property type="match status" value="1"/>
</dbReference>